<evidence type="ECO:0000313" key="3">
    <source>
        <dbReference type="Proteomes" id="UP000276443"/>
    </source>
</evidence>
<feature type="chain" id="PRO_5039387318" description="Lipoprotein" evidence="1">
    <location>
        <begin position="20"/>
        <end position="311"/>
    </location>
</feature>
<dbReference type="OrthoDB" id="2967708at2"/>
<sequence>MFKKVILSVLLLGSLFLVACSESKSDKEVTVDTFNSMMEASSYDATTTIDFNFDFETQDPMEEQVLQAINDAELSVDQRVDQEQQKQEMVINVKAAFSPFTFDLQIPVLQDMKNYKMYLETNSLAENLGMFLNIPEEYKDNVVEIDLSEDMAELEANELDYEAIQEEAMTIFKDHLDEKSEEDFSSDENQYTVTFTSEEFSELTADLVSSLDETMSDEEIDQGIEEINTGLEEINLETFDVNFTVEDDQIQSMSFSTDIEVEEAGQTFKMSFSAETVYNSINEGVEFTIDPENSESITIEELEEIMLMQGY</sequence>
<evidence type="ECO:0008006" key="4">
    <source>
        <dbReference type="Google" id="ProtNLM"/>
    </source>
</evidence>
<proteinExistence type="predicted"/>
<dbReference type="RefSeq" id="WP_124221896.1">
    <property type="nucleotide sequence ID" value="NZ_RKRF01000009.1"/>
</dbReference>
<dbReference type="AlphaFoldDB" id="A0A3N5C202"/>
<protein>
    <recommendedName>
        <fullName evidence="4">Lipoprotein</fullName>
    </recommendedName>
</protein>
<evidence type="ECO:0000313" key="2">
    <source>
        <dbReference type="EMBL" id="RPF53392.1"/>
    </source>
</evidence>
<dbReference type="Proteomes" id="UP000276443">
    <property type="component" value="Unassembled WGS sequence"/>
</dbReference>
<dbReference type="PROSITE" id="PS51257">
    <property type="entry name" value="PROKAR_LIPOPROTEIN"/>
    <property type="match status" value="1"/>
</dbReference>
<gene>
    <name evidence="2" type="ORF">EDC24_1891</name>
</gene>
<dbReference type="EMBL" id="RKRF01000009">
    <property type="protein sequence ID" value="RPF53392.1"/>
    <property type="molecule type" value="Genomic_DNA"/>
</dbReference>
<organism evidence="2 3">
    <name type="scientific">Aquisalibacillus elongatus</name>
    <dbReference type="NCBI Taxonomy" id="485577"/>
    <lineage>
        <taxon>Bacteria</taxon>
        <taxon>Bacillati</taxon>
        <taxon>Bacillota</taxon>
        <taxon>Bacilli</taxon>
        <taxon>Bacillales</taxon>
        <taxon>Bacillaceae</taxon>
        <taxon>Aquisalibacillus</taxon>
    </lineage>
</organism>
<reference evidence="2 3" key="1">
    <citation type="submission" date="2018-11" db="EMBL/GenBank/DDBJ databases">
        <title>Genomic Encyclopedia of Type Strains, Phase IV (KMG-IV): sequencing the most valuable type-strain genomes for metagenomic binning, comparative biology and taxonomic classification.</title>
        <authorList>
            <person name="Goeker M."/>
        </authorList>
    </citation>
    <scope>NUCLEOTIDE SEQUENCE [LARGE SCALE GENOMIC DNA]</scope>
    <source>
        <strain evidence="2 3">DSM 18090</strain>
    </source>
</reference>
<evidence type="ECO:0000256" key="1">
    <source>
        <dbReference type="SAM" id="SignalP"/>
    </source>
</evidence>
<comment type="caution">
    <text evidence="2">The sequence shown here is derived from an EMBL/GenBank/DDBJ whole genome shotgun (WGS) entry which is preliminary data.</text>
</comment>
<feature type="signal peptide" evidence="1">
    <location>
        <begin position="1"/>
        <end position="19"/>
    </location>
</feature>
<keyword evidence="1" id="KW-0732">Signal</keyword>
<accession>A0A3N5C202</accession>
<name>A0A3N5C202_9BACI</name>
<keyword evidence="3" id="KW-1185">Reference proteome</keyword>